<protein>
    <submittedName>
        <fullName evidence="2">Sugar phosphate isomerase/epimerase</fullName>
    </submittedName>
</protein>
<comment type="caution">
    <text evidence="2">The sequence shown here is derived from an EMBL/GenBank/DDBJ whole genome shotgun (WGS) entry which is preliminary data.</text>
</comment>
<dbReference type="RefSeq" id="WP_109767611.1">
    <property type="nucleotide sequence ID" value="NZ_QFWV02000009.1"/>
</dbReference>
<dbReference type="Gene3D" id="3.20.20.150">
    <property type="entry name" value="Divalent-metal-dependent TIM barrel enzymes"/>
    <property type="match status" value="1"/>
</dbReference>
<feature type="domain" description="Xylose isomerase-like TIM barrel" evidence="1">
    <location>
        <begin position="72"/>
        <end position="246"/>
    </location>
</feature>
<dbReference type="Pfam" id="PF01261">
    <property type="entry name" value="AP_endonuc_2"/>
    <property type="match status" value="1"/>
</dbReference>
<dbReference type="Proteomes" id="UP000246132">
    <property type="component" value="Unassembled WGS sequence"/>
</dbReference>
<keyword evidence="2" id="KW-0413">Isomerase</keyword>
<sequence length="251" mass="27174">MTAFSYQLYSSRNFPPLADTLTMLADLGYEEVEGYGALYADSALVGELGTHLGASGLTMPTGHFGLQMLENDIDTVLSIARDVGMQRIYCPHLATEERPVSGAGYEAFGRRLAEAAKPYRDAGLGLGWHNHDFEVRPTSDGAVPLDAIFAGGPDLEWEADIAWVIVGGADPLALIDTHGGRISAVHIKDIAPHGEALDEDGWADVGHGTVDWAGLMVRLRQTPCRHFIMEHDNPGDATRFARRSIEAARSF</sequence>
<evidence type="ECO:0000313" key="3">
    <source>
        <dbReference type="Proteomes" id="UP000246132"/>
    </source>
</evidence>
<dbReference type="GO" id="GO:0016853">
    <property type="term" value="F:isomerase activity"/>
    <property type="evidence" value="ECO:0007669"/>
    <property type="project" value="UniProtKB-KW"/>
</dbReference>
<accession>A0A3A8A6N7</accession>
<dbReference type="InterPro" id="IPR036237">
    <property type="entry name" value="Xyl_isomerase-like_sf"/>
</dbReference>
<dbReference type="AlphaFoldDB" id="A0A3A8A6N7"/>
<organism evidence="2 3">
    <name type="scientific">Oceaniradius stylonematis</name>
    <dbReference type="NCBI Taxonomy" id="2184161"/>
    <lineage>
        <taxon>Bacteria</taxon>
        <taxon>Pseudomonadati</taxon>
        <taxon>Pseudomonadota</taxon>
        <taxon>Alphaproteobacteria</taxon>
        <taxon>Hyphomicrobiales</taxon>
        <taxon>Ahrensiaceae</taxon>
        <taxon>Oceaniradius</taxon>
    </lineage>
</organism>
<dbReference type="OrthoDB" id="9798407at2"/>
<dbReference type="SUPFAM" id="SSF51658">
    <property type="entry name" value="Xylose isomerase-like"/>
    <property type="match status" value="1"/>
</dbReference>
<evidence type="ECO:0000313" key="2">
    <source>
        <dbReference type="EMBL" id="RKF05526.1"/>
    </source>
</evidence>
<evidence type="ECO:0000259" key="1">
    <source>
        <dbReference type="Pfam" id="PF01261"/>
    </source>
</evidence>
<name>A0A3A8A6N7_9HYPH</name>
<dbReference type="InterPro" id="IPR050312">
    <property type="entry name" value="IolE/XylAMocC-like"/>
</dbReference>
<dbReference type="PANTHER" id="PTHR12110">
    <property type="entry name" value="HYDROXYPYRUVATE ISOMERASE"/>
    <property type="match status" value="1"/>
</dbReference>
<gene>
    <name evidence="2" type="ORF">DEM25_017275</name>
</gene>
<proteinExistence type="predicted"/>
<dbReference type="PANTHER" id="PTHR12110:SF41">
    <property type="entry name" value="INOSOSE DEHYDRATASE"/>
    <property type="match status" value="1"/>
</dbReference>
<keyword evidence="3" id="KW-1185">Reference proteome</keyword>
<reference evidence="2 3" key="1">
    <citation type="journal article" date="2018" name="Int. J. Syst. Bacteriol.">
        <title>Oceaniradius stylonemae gen. nov., sp. nov., isolated from a red alga, Stylonema cornu-cervi.</title>
        <authorList>
            <person name="Jeong S."/>
        </authorList>
    </citation>
    <scope>NUCLEOTIDE SEQUENCE [LARGE SCALE GENOMIC DNA]</scope>
    <source>
        <strain evidence="2 3">StC1</strain>
    </source>
</reference>
<dbReference type="InterPro" id="IPR013022">
    <property type="entry name" value="Xyl_isomerase-like_TIM-brl"/>
</dbReference>
<dbReference type="EMBL" id="QFWV02000009">
    <property type="protein sequence ID" value="RKF05526.1"/>
    <property type="molecule type" value="Genomic_DNA"/>
</dbReference>